<dbReference type="EMBL" id="LSRX01000836">
    <property type="protein sequence ID" value="OLP87899.1"/>
    <property type="molecule type" value="Genomic_DNA"/>
</dbReference>
<comment type="caution">
    <text evidence="2">The sequence shown here is derived from an EMBL/GenBank/DDBJ whole genome shotgun (WGS) entry which is preliminary data.</text>
</comment>
<gene>
    <name evidence="2" type="ORF">AK812_SmicGene30834</name>
</gene>
<evidence type="ECO:0000313" key="3">
    <source>
        <dbReference type="Proteomes" id="UP000186817"/>
    </source>
</evidence>
<dbReference type="AlphaFoldDB" id="A0A1Q9CY98"/>
<keyword evidence="3" id="KW-1185">Reference proteome</keyword>
<organism evidence="2 3">
    <name type="scientific">Symbiodinium microadriaticum</name>
    <name type="common">Dinoflagellate</name>
    <name type="synonym">Zooxanthella microadriatica</name>
    <dbReference type="NCBI Taxonomy" id="2951"/>
    <lineage>
        <taxon>Eukaryota</taxon>
        <taxon>Sar</taxon>
        <taxon>Alveolata</taxon>
        <taxon>Dinophyceae</taxon>
        <taxon>Suessiales</taxon>
        <taxon>Symbiodiniaceae</taxon>
        <taxon>Symbiodinium</taxon>
    </lineage>
</organism>
<evidence type="ECO:0000256" key="1">
    <source>
        <dbReference type="SAM" id="SignalP"/>
    </source>
</evidence>
<feature type="signal peptide" evidence="1">
    <location>
        <begin position="1"/>
        <end position="25"/>
    </location>
</feature>
<protein>
    <submittedName>
        <fullName evidence="2">Uncharacterized protein</fullName>
    </submittedName>
</protein>
<keyword evidence="1" id="KW-0732">Signal</keyword>
<proteinExistence type="predicted"/>
<dbReference type="Proteomes" id="UP000186817">
    <property type="component" value="Unassembled WGS sequence"/>
</dbReference>
<feature type="chain" id="PRO_5012932125" evidence="1">
    <location>
        <begin position="26"/>
        <end position="600"/>
    </location>
</feature>
<name>A0A1Q9CY98_SYMMI</name>
<accession>A0A1Q9CY98</accession>
<dbReference type="OrthoDB" id="10490383at2759"/>
<reference evidence="2 3" key="1">
    <citation type="submission" date="2016-02" db="EMBL/GenBank/DDBJ databases">
        <title>Genome analysis of coral dinoflagellate symbionts highlights evolutionary adaptations to a symbiotic lifestyle.</title>
        <authorList>
            <person name="Aranda M."/>
            <person name="Li Y."/>
            <person name="Liew Y.J."/>
            <person name="Baumgarten S."/>
            <person name="Simakov O."/>
            <person name="Wilson M."/>
            <person name="Piel J."/>
            <person name="Ashoor H."/>
            <person name="Bougouffa S."/>
            <person name="Bajic V.B."/>
            <person name="Ryu T."/>
            <person name="Ravasi T."/>
            <person name="Bayer T."/>
            <person name="Micklem G."/>
            <person name="Kim H."/>
            <person name="Bhak J."/>
            <person name="Lajeunesse T.C."/>
            <person name="Voolstra C.R."/>
        </authorList>
    </citation>
    <scope>NUCLEOTIDE SEQUENCE [LARGE SCALE GENOMIC DNA]</scope>
    <source>
        <strain evidence="2 3">CCMP2467</strain>
    </source>
</reference>
<sequence>MAIPLPPLAGKGLSMCFVWVGCSLASTPGGGPEIRITLPGALKGQRSYAFAVTAQSPVVEPPSPGAKTWRSSGHFAVWVQSVAAQRLLYVGDGEGFPLVPKLQEATVYPFRALGDAYLTQSFLLPRGASLVSLRVEFAIPFVSPGSLGQRLEVAVEAPEGFSLGSGRSCEVRSLQLGRDVVPESWYDCSAPSPLNLLLSSRVPPPAELEGIGNQLTYKAVVMFLMHIFMLMMKMLWMMSTMRLWNLRAFACTTSLDPLQEESDAATGSQDSSLCALLAASTGIPSWTMSGYLHVDQLIVEEADSMDQGSAAGQWLQQHTPSSATSQLLHLTIRGIRLNSALPAGSELRLLAPPGQSFLQPFDASMVRASGLPALDLSRCRTEEQLMVLSFQGDLSGDDGALDLSVVAQALGPTAESRDTEPWRLETRSVTGRVLGVQGNLGGFDRPSPFHFLVVTGATAAPAGGVFDLAVFFAMPEAFTLPGGSLLRLRSPLGVAFATGVTGLQLPASAAGRLRDPRLLSVRPMPSSSYLASEDTLTITLGLEGLMQGASYAFQWPAQRRVGQEAAWQPSGVAGATGPFAELLLADEVQDREYNPDPLQG</sequence>
<evidence type="ECO:0000313" key="2">
    <source>
        <dbReference type="EMBL" id="OLP87899.1"/>
    </source>
</evidence>